<dbReference type="RefSeq" id="WP_147277469.1">
    <property type="nucleotide sequence ID" value="NZ_LR699114.1"/>
</dbReference>
<dbReference type="AlphaFoldDB" id="A0A370GQU8"/>
<evidence type="ECO:0000313" key="3">
    <source>
        <dbReference type="Proteomes" id="UP000254720"/>
    </source>
</evidence>
<gene>
    <name evidence="2" type="ORF">C8D86_106103</name>
</gene>
<keyword evidence="1" id="KW-0732">Signal</keyword>
<feature type="signal peptide" evidence="1">
    <location>
        <begin position="1"/>
        <end position="21"/>
    </location>
</feature>
<accession>A0A370GQU8</accession>
<proteinExistence type="predicted"/>
<name>A0A370GQU8_9COXI</name>
<evidence type="ECO:0000256" key="1">
    <source>
        <dbReference type="SAM" id="SignalP"/>
    </source>
</evidence>
<dbReference type="Proteomes" id="UP000254720">
    <property type="component" value="Unassembled WGS sequence"/>
</dbReference>
<evidence type="ECO:0008006" key="4">
    <source>
        <dbReference type="Google" id="ProtNLM"/>
    </source>
</evidence>
<comment type="caution">
    <text evidence="2">The sequence shown here is derived from an EMBL/GenBank/DDBJ whole genome shotgun (WGS) entry which is preliminary data.</text>
</comment>
<evidence type="ECO:0000313" key="2">
    <source>
        <dbReference type="EMBL" id="RDI46095.1"/>
    </source>
</evidence>
<reference evidence="2 3" key="1">
    <citation type="submission" date="2018-07" db="EMBL/GenBank/DDBJ databases">
        <title>Genomic Encyclopedia of Type Strains, Phase IV (KMG-IV): sequencing the most valuable type-strain genomes for metagenomic binning, comparative biology and taxonomic classification.</title>
        <authorList>
            <person name="Goeker M."/>
        </authorList>
    </citation>
    <scope>NUCLEOTIDE SEQUENCE [LARGE SCALE GENOMIC DNA]</scope>
    <source>
        <strain evidence="2 3">DSM 16500</strain>
    </source>
</reference>
<protein>
    <recommendedName>
        <fullName evidence="4">CVNH domain-containing protein</fullName>
    </recommendedName>
</protein>
<feature type="chain" id="PRO_5016811242" description="CVNH domain-containing protein" evidence="1">
    <location>
        <begin position="22"/>
        <end position="194"/>
    </location>
</feature>
<dbReference type="EMBL" id="QQAX01000006">
    <property type="protein sequence ID" value="RDI46095.1"/>
    <property type="molecule type" value="Genomic_DNA"/>
</dbReference>
<sequence length="194" mass="21220">MRRIIIIGCLILILMIHTVNAADKQPVVCTNTYALCNAASCQSIPGMPDKVLCSCSIWKGKNIGFSTCEERKEKQTQDGETALVSTFSFGGSHYRYMTCPIGAPWATCLDKPCLINKQAPDTRKANCTCDVIRDQAFVTFAGECDTKNCTKTIWSGATIAGNQQLMRELTKVNDKTNLDHAACSINPNNKTGKD</sequence>
<organism evidence="2 3">
    <name type="scientific">Aquicella lusitana</name>
    <dbReference type="NCBI Taxonomy" id="254246"/>
    <lineage>
        <taxon>Bacteria</taxon>
        <taxon>Pseudomonadati</taxon>
        <taxon>Pseudomonadota</taxon>
        <taxon>Gammaproteobacteria</taxon>
        <taxon>Legionellales</taxon>
        <taxon>Coxiellaceae</taxon>
        <taxon>Aquicella</taxon>
    </lineage>
</organism>
<dbReference type="OrthoDB" id="5643368at2"/>
<keyword evidence="3" id="KW-1185">Reference proteome</keyword>